<dbReference type="PROSITE" id="PS51257">
    <property type="entry name" value="PROKAR_LIPOPROTEIN"/>
    <property type="match status" value="1"/>
</dbReference>
<dbReference type="OrthoDB" id="9761899at2"/>
<reference evidence="2" key="1">
    <citation type="submission" date="2012-03" db="EMBL/GenBank/DDBJ databases">
        <title>Complete sequence of chromosome of Deinococcus peraridilitoris DSM 19664.</title>
        <authorList>
            <person name="Lucas S."/>
            <person name="Copeland A."/>
            <person name="Lapidus A."/>
            <person name="Glavina del Rio T."/>
            <person name="Dalin E."/>
            <person name="Tice H."/>
            <person name="Bruce D."/>
            <person name="Goodwin L."/>
            <person name="Pitluck S."/>
            <person name="Peters L."/>
            <person name="Mikhailova N."/>
            <person name="Lu M."/>
            <person name="Kyrpides N."/>
            <person name="Mavromatis K."/>
            <person name="Ivanova N."/>
            <person name="Brettin T."/>
            <person name="Detter J.C."/>
            <person name="Han C."/>
            <person name="Larimer F."/>
            <person name="Land M."/>
            <person name="Hauser L."/>
            <person name="Markowitz V."/>
            <person name="Cheng J.-F."/>
            <person name="Hugenholtz P."/>
            <person name="Woyke T."/>
            <person name="Wu D."/>
            <person name="Pukall R."/>
            <person name="Steenblock K."/>
            <person name="Brambilla E."/>
            <person name="Klenk H.-P."/>
            <person name="Eisen J.A."/>
        </authorList>
    </citation>
    <scope>NUCLEOTIDE SEQUENCE [LARGE SCALE GENOMIC DNA]</scope>
    <source>
        <strain evidence="2">DSM 19664 / LMG 22246 / CIP 109416 / KR-200</strain>
    </source>
</reference>
<sequence length="114" mass="12574">MPAKYFKTNGHLLACGGSSCQQRGADLLYLALQRALDNQKLLYYKTGGSVRLTRSGCLGACSYGPTLACYRERAGQLEQAWYEAVDFPLALRVAQAVHEEAELPQERRYGPADS</sequence>
<protein>
    <submittedName>
        <fullName evidence="1">Ferredoxin</fullName>
    </submittedName>
</protein>
<dbReference type="SUPFAM" id="SSF52833">
    <property type="entry name" value="Thioredoxin-like"/>
    <property type="match status" value="1"/>
</dbReference>
<name>L0A090_DEIPD</name>
<dbReference type="HOGENOM" id="CLU_2045815_0_0_0"/>
<dbReference type="EMBL" id="CP003382">
    <property type="protein sequence ID" value="AFZ66869.1"/>
    <property type="molecule type" value="Genomic_DNA"/>
</dbReference>
<dbReference type="RefSeq" id="WP_015235177.1">
    <property type="nucleotide sequence ID" value="NC_019793.1"/>
</dbReference>
<proteinExistence type="predicted"/>
<dbReference type="CDD" id="cd02980">
    <property type="entry name" value="TRX_Fd_family"/>
    <property type="match status" value="1"/>
</dbReference>
<dbReference type="KEGG" id="dpd:Deipe_1320"/>
<dbReference type="PATRIC" id="fig|937777.3.peg.1323"/>
<dbReference type="Pfam" id="PF01257">
    <property type="entry name" value="2Fe-2S_thioredx"/>
    <property type="match status" value="1"/>
</dbReference>
<dbReference type="AlphaFoldDB" id="L0A090"/>
<evidence type="ECO:0000313" key="2">
    <source>
        <dbReference type="Proteomes" id="UP000010467"/>
    </source>
</evidence>
<dbReference type="Gene3D" id="3.40.30.10">
    <property type="entry name" value="Glutaredoxin"/>
    <property type="match status" value="1"/>
</dbReference>
<evidence type="ECO:0000313" key="1">
    <source>
        <dbReference type="EMBL" id="AFZ66869.1"/>
    </source>
</evidence>
<dbReference type="STRING" id="937777.Deipe_1320"/>
<gene>
    <name evidence="1" type="ordered locus">Deipe_1320</name>
</gene>
<accession>L0A090</accession>
<keyword evidence="2" id="KW-1185">Reference proteome</keyword>
<dbReference type="eggNOG" id="COG3411">
    <property type="taxonomic scope" value="Bacteria"/>
</dbReference>
<dbReference type="InterPro" id="IPR036249">
    <property type="entry name" value="Thioredoxin-like_sf"/>
</dbReference>
<organism evidence="1 2">
    <name type="scientific">Deinococcus peraridilitoris (strain DSM 19664 / LMG 22246 / CIP 109416 / KR-200)</name>
    <dbReference type="NCBI Taxonomy" id="937777"/>
    <lineage>
        <taxon>Bacteria</taxon>
        <taxon>Thermotogati</taxon>
        <taxon>Deinococcota</taxon>
        <taxon>Deinococci</taxon>
        <taxon>Deinococcales</taxon>
        <taxon>Deinococcaceae</taxon>
        <taxon>Deinococcus</taxon>
    </lineage>
</organism>
<dbReference type="Proteomes" id="UP000010467">
    <property type="component" value="Chromosome"/>
</dbReference>